<keyword evidence="1" id="KW-0732">Signal</keyword>
<dbReference type="Proteomes" id="UP001272242">
    <property type="component" value="Unassembled WGS sequence"/>
</dbReference>
<dbReference type="EMBL" id="JAXBLV010000209">
    <property type="protein sequence ID" value="MDY3562168.1"/>
    <property type="molecule type" value="Genomic_DNA"/>
</dbReference>
<gene>
    <name evidence="2" type="ORF">R5W23_003615</name>
</gene>
<feature type="chain" id="PRO_5047141069" evidence="1">
    <location>
        <begin position="18"/>
        <end position="170"/>
    </location>
</feature>
<dbReference type="InterPro" id="IPR017504">
    <property type="entry name" value="CHP03067_Planctomycetes"/>
</dbReference>
<protein>
    <submittedName>
        <fullName evidence="2">TIGR03067 domain-containing protein</fullName>
    </submittedName>
</protein>
<name>A0ABU5F773_9BACT</name>
<organism evidence="2 3">
    <name type="scientific">Gemmata algarum</name>
    <dbReference type="NCBI Taxonomy" id="2975278"/>
    <lineage>
        <taxon>Bacteria</taxon>
        <taxon>Pseudomonadati</taxon>
        <taxon>Planctomycetota</taxon>
        <taxon>Planctomycetia</taxon>
        <taxon>Gemmatales</taxon>
        <taxon>Gemmataceae</taxon>
        <taxon>Gemmata</taxon>
    </lineage>
</organism>
<dbReference type="NCBIfam" id="TIGR03067">
    <property type="entry name" value="Planc_TIGR03067"/>
    <property type="match status" value="1"/>
</dbReference>
<evidence type="ECO:0000313" key="3">
    <source>
        <dbReference type="Proteomes" id="UP001272242"/>
    </source>
</evidence>
<sequence>MKFPALALFAVPFALFCAPGDPVLGAPVPKHLMKGEEPDLQKLQGDWKLTEMEFNGKNVPPDTRIEIVLEFRGNKMTVVDKQQNQRRIAVIRLDTTANPPRLAWPEARVTTLKGVPVRDEAAELPCVMIYKFKADTLVLATSGGNQAPRGFDNKDTPGGIQLMTFTRVPK</sequence>
<proteinExistence type="predicted"/>
<evidence type="ECO:0000313" key="2">
    <source>
        <dbReference type="EMBL" id="MDY3562168.1"/>
    </source>
</evidence>
<reference evidence="3" key="1">
    <citation type="journal article" date="2023" name="Mar. Drugs">
        <title>Gemmata algarum, a Novel Planctomycete Isolated from an Algal Mat, Displays Antimicrobial Activity.</title>
        <authorList>
            <person name="Kumar G."/>
            <person name="Kallscheuer N."/>
            <person name="Kashif M."/>
            <person name="Ahamad S."/>
            <person name="Jagadeeshwari U."/>
            <person name="Pannikurungottu S."/>
            <person name="Haufschild T."/>
            <person name="Kabuu M."/>
            <person name="Sasikala C."/>
            <person name="Jogler C."/>
            <person name="Ramana C."/>
        </authorList>
    </citation>
    <scope>NUCLEOTIDE SEQUENCE [LARGE SCALE GENOMIC DNA]</scope>
    <source>
        <strain evidence="3">JC673</strain>
    </source>
</reference>
<evidence type="ECO:0000256" key="1">
    <source>
        <dbReference type="SAM" id="SignalP"/>
    </source>
</evidence>
<accession>A0ABU5F773</accession>
<dbReference type="RefSeq" id="WP_320688496.1">
    <property type="nucleotide sequence ID" value="NZ_JAXBLV010000209.1"/>
</dbReference>
<keyword evidence="3" id="KW-1185">Reference proteome</keyword>
<comment type="caution">
    <text evidence="2">The sequence shown here is derived from an EMBL/GenBank/DDBJ whole genome shotgun (WGS) entry which is preliminary data.</text>
</comment>
<feature type="signal peptide" evidence="1">
    <location>
        <begin position="1"/>
        <end position="17"/>
    </location>
</feature>